<evidence type="ECO:0000256" key="2">
    <source>
        <dbReference type="SAM" id="SignalP"/>
    </source>
</evidence>
<gene>
    <name evidence="3" type="ORF">EIN_173470</name>
</gene>
<dbReference type="Proteomes" id="UP000014680">
    <property type="component" value="Unassembled WGS sequence"/>
</dbReference>
<keyword evidence="1" id="KW-1133">Transmembrane helix</keyword>
<dbReference type="RefSeq" id="XP_004184018.1">
    <property type="nucleotide sequence ID" value="XM_004183970.1"/>
</dbReference>
<dbReference type="VEuPathDB" id="AmoebaDB:EIN_173470"/>
<reference evidence="3 4" key="1">
    <citation type="submission" date="2012-10" db="EMBL/GenBank/DDBJ databases">
        <authorList>
            <person name="Zafar N."/>
            <person name="Inman J."/>
            <person name="Hall N."/>
            <person name="Lorenzi H."/>
            <person name="Caler E."/>
        </authorList>
    </citation>
    <scope>NUCLEOTIDE SEQUENCE [LARGE SCALE GENOMIC DNA]</scope>
    <source>
        <strain evidence="3 4">IP1</strain>
    </source>
</reference>
<evidence type="ECO:0000313" key="4">
    <source>
        <dbReference type="Proteomes" id="UP000014680"/>
    </source>
</evidence>
<feature type="chain" id="PRO_5001980004" evidence="2">
    <location>
        <begin position="23"/>
        <end position="343"/>
    </location>
</feature>
<dbReference type="KEGG" id="eiv:EIN_173470"/>
<feature type="signal peptide" evidence="2">
    <location>
        <begin position="1"/>
        <end position="22"/>
    </location>
</feature>
<organism evidence="3 4">
    <name type="scientific">Entamoeba invadens IP1</name>
    <dbReference type="NCBI Taxonomy" id="370355"/>
    <lineage>
        <taxon>Eukaryota</taxon>
        <taxon>Amoebozoa</taxon>
        <taxon>Evosea</taxon>
        <taxon>Archamoebae</taxon>
        <taxon>Mastigamoebida</taxon>
        <taxon>Entamoebidae</taxon>
        <taxon>Entamoeba</taxon>
    </lineage>
</organism>
<keyword evidence="2" id="KW-0732">Signal</keyword>
<keyword evidence="1" id="KW-0472">Membrane</keyword>
<keyword evidence="4" id="KW-1185">Reference proteome</keyword>
<sequence>MQLNSIWATTAVLLSTFVTMFSVQPVGTMMNNMNNENQILIKPEGLPSPLPHNEIPNIIDTQESPESQVLQFIKSGVSTLGEGAKDAVVYTATKSTEVVKTSYNFVANKTSTLIGSLKTWWSETKIVTPKVDNLDDIPKPNEQVKEDEVIGTIENETAEFIDDHQMPDDHLEIQVDDHHDVPVEIPHTHIEEPIPITIPTPQEKEEEVIQEIPQEKPQDVKPSITHEENQLVPTIVKVLHDLWNDISKFAVYVLRSIARFILYVYKNVRHVFVDEYNTWLQHTVNALDEKYQVKEYQGDVDDFLKRTGLYSIVETYGSAMVSLGVALIFSLAVFLFCFAWKMI</sequence>
<name>A0A0A1TVZ5_ENTIV</name>
<dbReference type="AlphaFoldDB" id="A0A0A1TVZ5"/>
<dbReference type="EMBL" id="KB207112">
    <property type="protein sequence ID" value="ELP84672.1"/>
    <property type="molecule type" value="Genomic_DNA"/>
</dbReference>
<accession>A0A0A1TVZ5</accession>
<proteinExistence type="predicted"/>
<dbReference type="GeneID" id="14883476"/>
<evidence type="ECO:0000256" key="1">
    <source>
        <dbReference type="SAM" id="Phobius"/>
    </source>
</evidence>
<feature type="transmembrane region" description="Helical" evidence="1">
    <location>
        <begin position="316"/>
        <end position="340"/>
    </location>
</feature>
<keyword evidence="1" id="KW-0812">Transmembrane</keyword>
<protein>
    <submittedName>
        <fullName evidence="3">Uncharacterized protein</fullName>
    </submittedName>
</protein>
<evidence type="ECO:0000313" key="3">
    <source>
        <dbReference type="EMBL" id="ELP84672.1"/>
    </source>
</evidence>